<gene>
    <name evidence="1" type="ORF">ColLi_08394</name>
</gene>
<organism evidence="1 2">
    <name type="scientific">Colletotrichum liriopes</name>
    <dbReference type="NCBI Taxonomy" id="708192"/>
    <lineage>
        <taxon>Eukaryota</taxon>
        <taxon>Fungi</taxon>
        <taxon>Dikarya</taxon>
        <taxon>Ascomycota</taxon>
        <taxon>Pezizomycotina</taxon>
        <taxon>Sordariomycetes</taxon>
        <taxon>Hypocreomycetidae</taxon>
        <taxon>Glomerellales</taxon>
        <taxon>Glomerellaceae</taxon>
        <taxon>Colletotrichum</taxon>
        <taxon>Colletotrichum spaethianum species complex</taxon>
    </lineage>
</organism>
<evidence type="ECO:0000313" key="1">
    <source>
        <dbReference type="EMBL" id="GJC85556.1"/>
    </source>
</evidence>
<proteinExistence type="predicted"/>
<evidence type="ECO:0000313" key="2">
    <source>
        <dbReference type="Proteomes" id="UP001055172"/>
    </source>
</evidence>
<dbReference type="PANTHER" id="PTHR43590:SF1">
    <property type="entry name" value="ARSENIC RESISTANCE PROTEIN ARSH (AFU_ORTHOLOGUE AFUA_5G15030)"/>
    <property type="match status" value="1"/>
</dbReference>
<dbReference type="InterPro" id="IPR029039">
    <property type="entry name" value="Flavoprotein-like_sf"/>
</dbReference>
<dbReference type="EMBL" id="BPPX01000018">
    <property type="protein sequence ID" value="GJC85556.1"/>
    <property type="molecule type" value="Genomic_DNA"/>
</dbReference>
<accession>A0AA37LVA8</accession>
<dbReference type="AlphaFoldDB" id="A0AA37LVA8"/>
<protein>
    <submittedName>
        <fullName evidence="1">NADPH-dependent quinone reductase ArsH</fullName>
    </submittedName>
</protein>
<dbReference type="SUPFAM" id="SSF52218">
    <property type="entry name" value="Flavoproteins"/>
    <property type="match status" value="1"/>
</dbReference>
<dbReference type="GO" id="GO:0016655">
    <property type="term" value="F:oxidoreductase activity, acting on NAD(P)H, quinone or similar compound as acceptor"/>
    <property type="evidence" value="ECO:0007669"/>
    <property type="project" value="TreeGrafter"/>
</dbReference>
<dbReference type="InterPro" id="IPR014063">
    <property type="entry name" value="Arsenate-R_ArsH"/>
</dbReference>
<name>A0AA37LVA8_9PEZI</name>
<dbReference type="Gene3D" id="3.40.50.360">
    <property type="match status" value="1"/>
</dbReference>
<comment type="caution">
    <text evidence="1">The sequence shown here is derived from an EMBL/GenBank/DDBJ whole genome shotgun (WGS) entry which is preliminary data.</text>
</comment>
<keyword evidence="2" id="KW-1185">Reference proteome</keyword>
<dbReference type="Proteomes" id="UP001055172">
    <property type="component" value="Unassembled WGS sequence"/>
</dbReference>
<dbReference type="PANTHER" id="PTHR43590">
    <property type="entry name" value="ARSENIC RESISTANCE PROTEIN ARSH (AFU_ORTHOLOGUE AFUA_5G15030)"/>
    <property type="match status" value="1"/>
</dbReference>
<sequence>MVLRLVDREILQRGSPQLRILLLLGSLQNTFLQQSVAFRRPSNITSIGFIRSDDVSQKHPKIDWLPLSEGSFRPTQGRTLSIAQVSDSSQSFNTVNSLHRLKRWMRMFVIPNQSCIAKAYMYVTAESAEEGCSLTPNRDRLLDCMEKLVKYTIVLRSHFDLFGGRFRERENKRTKITKSP</sequence>
<reference evidence="1 2" key="1">
    <citation type="submission" date="2021-07" db="EMBL/GenBank/DDBJ databases">
        <title>Genome data of Colletotrichum spaethianum.</title>
        <authorList>
            <person name="Utami Y.D."/>
            <person name="Hiruma K."/>
        </authorList>
    </citation>
    <scope>NUCLEOTIDE SEQUENCE [LARGE SCALE GENOMIC DNA]</scope>
    <source>
        <strain evidence="1 2">MAFF 242679</strain>
    </source>
</reference>